<gene>
    <name evidence="2" type="ORF">TPAR_05867</name>
</gene>
<comment type="caution">
    <text evidence="2">The sequence shown here is derived from an EMBL/GenBank/DDBJ whole genome shotgun (WGS) entry which is preliminary data.</text>
</comment>
<dbReference type="InterPro" id="IPR015590">
    <property type="entry name" value="Aldehyde_DH_dom"/>
</dbReference>
<evidence type="ECO:0000313" key="3">
    <source>
        <dbReference type="Proteomes" id="UP000237481"/>
    </source>
</evidence>
<accession>A0A2S4KUR8</accession>
<feature type="domain" description="Aldehyde dehydrogenase" evidence="1">
    <location>
        <begin position="29"/>
        <end position="113"/>
    </location>
</feature>
<evidence type="ECO:0000259" key="1">
    <source>
        <dbReference type="Pfam" id="PF00171"/>
    </source>
</evidence>
<dbReference type="OrthoDB" id="3833313at2759"/>
<dbReference type="InterPro" id="IPR016161">
    <property type="entry name" value="Ald_DH/histidinol_DH"/>
</dbReference>
<dbReference type="Gene3D" id="3.40.605.10">
    <property type="entry name" value="Aldehyde Dehydrogenase, Chain A, domain 1"/>
    <property type="match status" value="1"/>
</dbReference>
<sequence>MPAGLSIKLVAPNGKSWDQPTGLFIDNEFVPSSGQEITTIDPATEETIAVVHAASAEDVDRAVNAAYGAFRSAAWKDMSAANRGILMTKLADLIEANKELFATIDAWDNGEYIAGGSPRT</sequence>
<protein>
    <submittedName>
        <fullName evidence="2">Aldehyde dehydrogenase-like protein</fullName>
    </submittedName>
</protein>
<dbReference type="InterPro" id="IPR016162">
    <property type="entry name" value="Ald_DH_N"/>
</dbReference>
<dbReference type="SUPFAM" id="SSF53720">
    <property type="entry name" value="ALDH-like"/>
    <property type="match status" value="1"/>
</dbReference>
<dbReference type="PANTHER" id="PTHR43720">
    <property type="entry name" value="2-AMINOMUCONIC SEMIALDEHYDE DEHYDROGENASE"/>
    <property type="match status" value="1"/>
</dbReference>
<dbReference type="Pfam" id="PF00171">
    <property type="entry name" value="Aldedh"/>
    <property type="match status" value="1"/>
</dbReference>
<reference evidence="2 3" key="1">
    <citation type="submission" date="2018-01" db="EMBL/GenBank/DDBJ databases">
        <title>Harnessing the power of phylogenomics to disentangle the directionality and signatures of interkingdom host jumping in the parasitic fungal genus Tolypocladium.</title>
        <authorList>
            <person name="Quandt C.A."/>
            <person name="Patterson W."/>
            <person name="Spatafora J.W."/>
        </authorList>
    </citation>
    <scope>NUCLEOTIDE SEQUENCE [LARGE SCALE GENOMIC DNA]</scope>
    <source>
        <strain evidence="2 3">NRBC 100945</strain>
    </source>
</reference>
<name>A0A2S4KUR8_9HYPO</name>
<dbReference type="AlphaFoldDB" id="A0A2S4KUR8"/>
<keyword evidence="3" id="KW-1185">Reference proteome</keyword>
<dbReference type="GO" id="GO:0004029">
    <property type="term" value="F:aldehyde dehydrogenase (NAD+) activity"/>
    <property type="evidence" value="ECO:0007669"/>
    <property type="project" value="TreeGrafter"/>
</dbReference>
<dbReference type="Proteomes" id="UP000237481">
    <property type="component" value="Unassembled WGS sequence"/>
</dbReference>
<dbReference type="STRING" id="94208.A0A2S4KUR8"/>
<proteinExistence type="predicted"/>
<dbReference type="PANTHER" id="PTHR43720:SF3">
    <property type="entry name" value="ALDEHYDE DEHYDROGENASE ALDH (AFU_ORTHOLOGUE AFUA_8G02310)-RELATED"/>
    <property type="match status" value="1"/>
</dbReference>
<dbReference type="EMBL" id="PKSG01000606">
    <property type="protein sequence ID" value="POR33938.1"/>
    <property type="molecule type" value="Genomic_DNA"/>
</dbReference>
<evidence type="ECO:0000313" key="2">
    <source>
        <dbReference type="EMBL" id="POR33938.1"/>
    </source>
</evidence>
<organism evidence="2 3">
    <name type="scientific">Tolypocladium paradoxum</name>
    <dbReference type="NCBI Taxonomy" id="94208"/>
    <lineage>
        <taxon>Eukaryota</taxon>
        <taxon>Fungi</taxon>
        <taxon>Dikarya</taxon>
        <taxon>Ascomycota</taxon>
        <taxon>Pezizomycotina</taxon>
        <taxon>Sordariomycetes</taxon>
        <taxon>Hypocreomycetidae</taxon>
        <taxon>Hypocreales</taxon>
        <taxon>Ophiocordycipitaceae</taxon>
        <taxon>Tolypocladium</taxon>
    </lineage>
</organism>
<dbReference type="GO" id="GO:0006598">
    <property type="term" value="P:polyamine catabolic process"/>
    <property type="evidence" value="ECO:0007669"/>
    <property type="project" value="TreeGrafter"/>
</dbReference>